<dbReference type="GO" id="GO:0005743">
    <property type="term" value="C:mitochondrial inner membrane"/>
    <property type="evidence" value="ECO:0007669"/>
    <property type="project" value="UniProtKB-SubCell"/>
</dbReference>
<dbReference type="PANTHER" id="PTHR45760">
    <property type="entry name" value="FI19922P1-RELATED"/>
    <property type="match status" value="1"/>
</dbReference>
<dbReference type="Proteomes" id="UP000681967">
    <property type="component" value="Unassembled WGS sequence"/>
</dbReference>
<dbReference type="AlphaFoldDB" id="A0A819WJ67"/>
<dbReference type="PANTHER" id="PTHR45760:SF2">
    <property type="entry name" value="FI19922P1-RELATED"/>
    <property type="match status" value="1"/>
</dbReference>
<organism evidence="13 15">
    <name type="scientific">Rotaria magnacalcarata</name>
    <dbReference type="NCBI Taxonomy" id="392030"/>
    <lineage>
        <taxon>Eukaryota</taxon>
        <taxon>Metazoa</taxon>
        <taxon>Spiralia</taxon>
        <taxon>Gnathifera</taxon>
        <taxon>Rotifera</taxon>
        <taxon>Eurotatoria</taxon>
        <taxon>Bdelloidea</taxon>
        <taxon>Philodinida</taxon>
        <taxon>Philodinidae</taxon>
        <taxon>Rotaria</taxon>
    </lineage>
</organism>
<evidence type="ECO:0000256" key="9">
    <source>
        <dbReference type="ARBA" id="ARBA00023136"/>
    </source>
</evidence>
<evidence type="ECO:0000313" key="14">
    <source>
        <dbReference type="EMBL" id="CAF5035533.1"/>
    </source>
</evidence>
<dbReference type="EMBL" id="CAJOBH010005059">
    <property type="protein sequence ID" value="CAF4012005.1"/>
    <property type="molecule type" value="Genomic_DNA"/>
</dbReference>
<dbReference type="EMBL" id="CAJOBG010004729">
    <property type="protein sequence ID" value="CAF4123619.1"/>
    <property type="molecule type" value="Genomic_DNA"/>
</dbReference>
<dbReference type="Proteomes" id="UP000681720">
    <property type="component" value="Unassembled WGS sequence"/>
</dbReference>
<name>A0A819WJ67_9BILA</name>
<evidence type="ECO:0000256" key="3">
    <source>
        <dbReference type="ARBA" id="ARBA00022448"/>
    </source>
</evidence>
<comment type="similarity">
    <text evidence="2 11">Belongs to the mitochondrial carrier (TC 2.A.29) family.</text>
</comment>
<dbReference type="GO" id="GO:1990542">
    <property type="term" value="P:mitochondrial transmembrane transport"/>
    <property type="evidence" value="ECO:0007669"/>
    <property type="project" value="InterPro"/>
</dbReference>
<dbReference type="Gene3D" id="1.50.40.10">
    <property type="entry name" value="Mitochondrial carrier domain"/>
    <property type="match status" value="1"/>
</dbReference>
<dbReference type="SUPFAM" id="SSF103506">
    <property type="entry name" value="Mitochondrial carrier"/>
    <property type="match status" value="1"/>
</dbReference>
<protein>
    <recommendedName>
        <fullName evidence="16">Mitochondrial carrier protein</fullName>
    </recommendedName>
</protein>
<proteinExistence type="inferred from homology"/>
<evidence type="ECO:0000256" key="11">
    <source>
        <dbReference type="RuleBase" id="RU000488"/>
    </source>
</evidence>
<keyword evidence="3 11" id="KW-0813">Transport</keyword>
<dbReference type="InterPro" id="IPR018108">
    <property type="entry name" value="MCP_transmembrane"/>
</dbReference>
<evidence type="ECO:0000256" key="2">
    <source>
        <dbReference type="ARBA" id="ARBA00006375"/>
    </source>
</evidence>
<evidence type="ECO:0000313" key="12">
    <source>
        <dbReference type="EMBL" id="CAF4012005.1"/>
    </source>
</evidence>
<dbReference type="InterPro" id="IPR045315">
    <property type="entry name" value="Mtm1-like"/>
</dbReference>
<evidence type="ECO:0000256" key="1">
    <source>
        <dbReference type="ARBA" id="ARBA00004448"/>
    </source>
</evidence>
<keyword evidence="9 10" id="KW-0472">Membrane</keyword>
<comment type="subcellular location">
    <subcellularLocation>
        <location evidence="1">Mitochondrion inner membrane</location>
        <topology evidence="1">Multi-pass membrane protein</topology>
    </subcellularLocation>
</comment>
<keyword evidence="8" id="KW-0496">Mitochondrion</keyword>
<keyword evidence="4 10" id="KW-0812">Transmembrane</keyword>
<accession>A0A819WJ67</accession>
<dbReference type="Pfam" id="PF00153">
    <property type="entry name" value="Mito_carr"/>
    <property type="match status" value="1"/>
</dbReference>
<dbReference type="Proteomes" id="UP000663866">
    <property type="component" value="Unassembled WGS sequence"/>
</dbReference>
<keyword evidence="15" id="KW-1185">Reference proteome</keyword>
<evidence type="ECO:0000256" key="7">
    <source>
        <dbReference type="ARBA" id="ARBA00022989"/>
    </source>
</evidence>
<feature type="repeat" description="Solcar" evidence="10">
    <location>
        <begin position="47"/>
        <end position="136"/>
    </location>
</feature>
<evidence type="ECO:0000313" key="13">
    <source>
        <dbReference type="EMBL" id="CAF4123619.1"/>
    </source>
</evidence>
<comment type="caution">
    <text evidence="13">The sequence shown here is derived from an EMBL/GenBank/DDBJ whole genome shotgun (WGS) entry which is preliminary data.</text>
</comment>
<dbReference type="EMBL" id="CAJOBJ010222179">
    <property type="protein sequence ID" value="CAF5035533.1"/>
    <property type="molecule type" value="Genomic_DNA"/>
</dbReference>
<keyword evidence="5" id="KW-0677">Repeat</keyword>
<evidence type="ECO:0000256" key="5">
    <source>
        <dbReference type="ARBA" id="ARBA00022737"/>
    </source>
</evidence>
<evidence type="ECO:0000256" key="4">
    <source>
        <dbReference type="ARBA" id="ARBA00022692"/>
    </source>
</evidence>
<dbReference type="InterPro" id="IPR023395">
    <property type="entry name" value="MCP_dom_sf"/>
</dbReference>
<evidence type="ECO:0000256" key="8">
    <source>
        <dbReference type="ARBA" id="ARBA00023128"/>
    </source>
</evidence>
<evidence type="ECO:0008006" key="16">
    <source>
        <dbReference type="Google" id="ProtNLM"/>
    </source>
</evidence>
<keyword evidence="7" id="KW-1133">Transmembrane helix</keyword>
<evidence type="ECO:0000256" key="10">
    <source>
        <dbReference type="PROSITE-ProRule" id="PRU00282"/>
    </source>
</evidence>
<sequence length="139" mass="15740">MATSDYNLIVYKIVRHLAHYFTSNVFGFSSRINQLFSVYILEHFHATPTLSAFYSGATAGALAAILTHPFDTIKSIRQVQLGSNQAQSNESTLHILRRMLKTQGLRSWYNGLVPRLLKVTPACAIMISTIEFFRQNIFI</sequence>
<reference evidence="13" key="1">
    <citation type="submission" date="2021-02" db="EMBL/GenBank/DDBJ databases">
        <authorList>
            <person name="Nowell W R."/>
        </authorList>
    </citation>
    <scope>NUCLEOTIDE SEQUENCE</scope>
</reference>
<evidence type="ECO:0000256" key="6">
    <source>
        <dbReference type="ARBA" id="ARBA00022792"/>
    </source>
</evidence>
<dbReference type="PROSITE" id="PS50920">
    <property type="entry name" value="SOLCAR"/>
    <property type="match status" value="1"/>
</dbReference>
<keyword evidence="6" id="KW-0999">Mitochondrion inner membrane</keyword>
<gene>
    <name evidence="12" type="ORF">BYL167_LOCUS14283</name>
    <name evidence="14" type="ORF">GIL414_LOCUS59135</name>
    <name evidence="13" type="ORF">OVN521_LOCUS22119</name>
</gene>
<evidence type="ECO:0000313" key="15">
    <source>
        <dbReference type="Proteomes" id="UP000663866"/>
    </source>
</evidence>